<gene>
    <name evidence="2" type="ORF">CGOC_LOCUS6355</name>
</gene>
<dbReference type="Proteomes" id="UP000271889">
    <property type="component" value="Unassembled WGS sequence"/>
</dbReference>
<evidence type="ECO:0000313" key="2">
    <source>
        <dbReference type="EMBL" id="VDK67713.1"/>
    </source>
</evidence>
<reference evidence="2 3" key="1">
    <citation type="submission" date="2018-11" db="EMBL/GenBank/DDBJ databases">
        <authorList>
            <consortium name="Pathogen Informatics"/>
        </authorList>
    </citation>
    <scope>NUCLEOTIDE SEQUENCE [LARGE SCALE GENOMIC DNA]</scope>
</reference>
<keyword evidence="3" id="KW-1185">Reference proteome</keyword>
<feature type="compositionally biased region" description="Basic and acidic residues" evidence="1">
    <location>
        <begin position="84"/>
        <end position="94"/>
    </location>
</feature>
<protein>
    <submittedName>
        <fullName evidence="2">Uncharacterized protein</fullName>
    </submittedName>
</protein>
<evidence type="ECO:0000256" key="1">
    <source>
        <dbReference type="SAM" id="MobiDB-lite"/>
    </source>
</evidence>
<proteinExistence type="predicted"/>
<evidence type="ECO:0000313" key="3">
    <source>
        <dbReference type="Proteomes" id="UP000271889"/>
    </source>
</evidence>
<feature type="compositionally biased region" description="Basic and acidic residues" evidence="1">
    <location>
        <begin position="50"/>
        <end position="70"/>
    </location>
</feature>
<dbReference type="AlphaFoldDB" id="A0A3P6SE70"/>
<dbReference type="EMBL" id="UYRV01020539">
    <property type="protein sequence ID" value="VDK67713.1"/>
    <property type="molecule type" value="Genomic_DNA"/>
</dbReference>
<name>A0A3P6SE70_CYLGO</name>
<organism evidence="2 3">
    <name type="scientific">Cylicostephanus goldi</name>
    <name type="common">Nematode worm</name>
    <dbReference type="NCBI Taxonomy" id="71465"/>
    <lineage>
        <taxon>Eukaryota</taxon>
        <taxon>Metazoa</taxon>
        <taxon>Ecdysozoa</taxon>
        <taxon>Nematoda</taxon>
        <taxon>Chromadorea</taxon>
        <taxon>Rhabditida</taxon>
        <taxon>Rhabditina</taxon>
        <taxon>Rhabditomorpha</taxon>
        <taxon>Strongyloidea</taxon>
        <taxon>Strongylidae</taxon>
        <taxon>Cylicostephanus</taxon>
    </lineage>
</organism>
<feature type="region of interest" description="Disordered" evidence="1">
    <location>
        <begin position="40"/>
        <end position="112"/>
    </location>
</feature>
<accession>A0A3P6SE70</accession>
<sequence>MLILTVQYGTDGVTTCAHASLWPEMGMIDLARRYIARWQGPAPEDSPSVQERDCQTKKVKNMRDAETELRRRIREARGGALPSIDKHDHLEHFRSLPSSLPGMEKSNRLGPT</sequence>